<dbReference type="GO" id="GO:0007166">
    <property type="term" value="P:cell surface receptor signaling pathway"/>
    <property type="evidence" value="ECO:0007669"/>
    <property type="project" value="InterPro"/>
</dbReference>
<dbReference type="SUPFAM" id="SSF48371">
    <property type="entry name" value="ARM repeat"/>
    <property type="match status" value="2"/>
</dbReference>
<dbReference type="CDD" id="cd21037">
    <property type="entry name" value="MLKL_NTD"/>
    <property type="match status" value="1"/>
</dbReference>
<evidence type="ECO:0000256" key="3">
    <source>
        <dbReference type="ARBA" id="ARBA00012483"/>
    </source>
</evidence>
<dbReference type="PANTHER" id="PTHR45958">
    <property type="entry name" value="RING-TYPE E3 UBIQUITIN TRANSFERASE"/>
    <property type="match status" value="1"/>
</dbReference>
<dbReference type="Gene3D" id="1.25.10.10">
    <property type="entry name" value="Leucine-rich Repeat Variant"/>
    <property type="match status" value="3"/>
</dbReference>
<dbReference type="InterPro" id="IPR011989">
    <property type="entry name" value="ARM-like"/>
</dbReference>
<dbReference type="PANTHER" id="PTHR45958:SF15">
    <property type="entry name" value="RING-TYPE E3 UBIQUITIN TRANSFERASE"/>
    <property type="match status" value="1"/>
</dbReference>
<feature type="repeat" description="ARM" evidence="6">
    <location>
        <begin position="885"/>
        <end position="912"/>
    </location>
</feature>
<evidence type="ECO:0000256" key="2">
    <source>
        <dbReference type="ARBA" id="ARBA00004906"/>
    </source>
</evidence>
<evidence type="ECO:0000256" key="6">
    <source>
        <dbReference type="PROSITE-ProRule" id="PRU00259"/>
    </source>
</evidence>
<dbReference type="GO" id="GO:0016567">
    <property type="term" value="P:protein ubiquitination"/>
    <property type="evidence" value="ECO:0007669"/>
    <property type="project" value="UniProtKB-UniPathway"/>
</dbReference>
<name>A0A5B7BY18_DAVIN</name>
<evidence type="ECO:0000259" key="8">
    <source>
        <dbReference type="PROSITE" id="PS51698"/>
    </source>
</evidence>
<keyword evidence="5" id="KW-0677">Repeat</keyword>
<accession>A0A5B7BY18</accession>
<proteinExistence type="predicted"/>
<dbReference type="PROSITE" id="PS51698">
    <property type="entry name" value="U_BOX"/>
    <property type="match status" value="1"/>
</dbReference>
<evidence type="ECO:0000256" key="7">
    <source>
        <dbReference type="SAM" id="Coils"/>
    </source>
</evidence>
<evidence type="ECO:0000313" key="9">
    <source>
        <dbReference type="EMBL" id="MPA72861.1"/>
    </source>
</evidence>
<dbReference type="Gene3D" id="1.20.930.20">
    <property type="entry name" value="Adaptor protein Cbl, N-terminal domain"/>
    <property type="match status" value="1"/>
</dbReference>
<dbReference type="InterPro" id="IPR052608">
    <property type="entry name" value="U-box_domain_protein"/>
</dbReference>
<reference evidence="9" key="1">
    <citation type="submission" date="2019-08" db="EMBL/GenBank/DDBJ databases">
        <title>Reference gene set and small RNA set construction with multiple tissues from Davidia involucrata Baill.</title>
        <authorList>
            <person name="Yang H."/>
            <person name="Zhou C."/>
            <person name="Li G."/>
            <person name="Wang J."/>
            <person name="Gao P."/>
            <person name="Wang M."/>
            <person name="Wang R."/>
            <person name="Zhao Y."/>
        </authorList>
    </citation>
    <scope>NUCLEOTIDE SEQUENCE</scope>
    <source>
        <tissue evidence="9">Mixed with DoveR01_LX</tissue>
    </source>
</reference>
<dbReference type="InterPro" id="IPR016024">
    <property type="entry name" value="ARM-type_fold"/>
</dbReference>
<dbReference type="PROSITE" id="PS50176">
    <property type="entry name" value="ARM_REPEAT"/>
    <property type="match status" value="2"/>
</dbReference>
<evidence type="ECO:0000256" key="4">
    <source>
        <dbReference type="ARBA" id="ARBA00022679"/>
    </source>
</evidence>
<dbReference type="Pfam" id="PF04564">
    <property type="entry name" value="U-box"/>
    <property type="match status" value="1"/>
</dbReference>
<protein>
    <recommendedName>
        <fullName evidence="3">RING-type E3 ubiquitin transferase</fullName>
        <ecNumber evidence="3">2.3.2.27</ecNumber>
    </recommendedName>
</protein>
<dbReference type="SMART" id="SM00504">
    <property type="entry name" value="Ubox"/>
    <property type="match status" value="1"/>
</dbReference>
<feature type="coiled-coil region" evidence="7">
    <location>
        <begin position="126"/>
        <end position="153"/>
    </location>
</feature>
<dbReference type="SMART" id="SM00185">
    <property type="entry name" value="ARM"/>
    <property type="match status" value="9"/>
</dbReference>
<dbReference type="GO" id="GO:0061630">
    <property type="term" value="F:ubiquitin protein ligase activity"/>
    <property type="evidence" value="ECO:0007669"/>
    <property type="project" value="UniProtKB-EC"/>
</dbReference>
<keyword evidence="4" id="KW-0808">Transferase</keyword>
<keyword evidence="7" id="KW-0175">Coiled coil</keyword>
<dbReference type="SUPFAM" id="SSF57850">
    <property type="entry name" value="RING/U-box"/>
    <property type="match status" value="1"/>
</dbReference>
<dbReference type="Gene3D" id="3.30.40.10">
    <property type="entry name" value="Zinc/RING finger domain, C3HC4 (zinc finger)"/>
    <property type="match status" value="1"/>
</dbReference>
<dbReference type="EC" id="2.3.2.27" evidence="3"/>
<dbReference type="InterPro" id="IPR003613">
    <property type="entry name" value="Ubox_domain"/>
</dbReference>
<comment type="catalytic activity">
    <reaction evidence="1">
        <text>S-ubiquitinyl-[E2 ubiquitin-conjugating enzyme]-L-cysteine + [acceptor protein]-L-lysine = [E2 ubiquitin-conjugating enzyme]-L-cysteine + N(6)-ubiquitinyl-[acceptor protein]-L-lysine.</text>
        <dbReference type="EC" id="2.3.2.27"/>
    </reaction>
</comment>
<feature type="domain" description="U-box" evidence="8">
    <location>
        <begin position="259"/>
        <end position="333"/>
    </location>
</feature>
<evidence type="ECO:0000256" key="5">
    <source>
        <dbReference type="ARBA" id="ARBA00022737"/>
    </source>
</evidence>
<dbReference type="InterPro" id="IPR059179">
    <property type="entry name" value="MLKL-like_MCAfunc"/>
</dbReference>
<dbReference type="InterPro" id="IPR036537">
    <property type="entry name" value="Adaptor_Cbl_N_dom_sf"/>
</dbReference>
<dbReference type="UniPathway" id="UPA00143"/>
<dbReference type="EMBL" id="GHES01042302">
    <property type="protein sequence ID" value="MPA72861.1"/>
    <property type="molecule type" value="Transcribed_RNA"/>
</dbReference>
<dbReference type="AlphaFoldDB" id="A0A5B7BY18"/>
<gene>
    <name evidence="9" type="ORF">Din_042302</name>
</gene>
<comment type="pathway">
    <text evidence="2">Protein modification; protein ubiquitination.</text>
</comment>
<evidence type="ECO:0000256" key="1">
    <source>
        <dbReference type="ARBA" id="ARBA00000900"/>
    </source>
</evidence>
<organism evidence="9">
    <name type="scientific">Davidia involucrata</name>
    <name type="common">Dove tree</name>
    <dbReference type="NCBI Taxonomy" id="16924"/>
    <lineage>
        <taxon>Eukaryota</taxon>
        <taxon>Viridiplantae</taxon>
        <taxon>Streptophyta</taxon>
        <taxon>Embryophyta</taxon>
        <taxon>Tracheophyta</taxon>
        <taxon>Spermatophyta</taxon>
        <taxon>Magnoliopsida</taxon>
        <taxon>eudicotyledons</taxon>
        <taxon>Gunneridae</taxon>
        <taxon>Pentapetalae</taxon>
        <taxon>asterids</taxon>
        <taxon>Cornales</taxon>
        <taxon>Nyssaceae</taxon>
        <taxon>Davidia</taxon>
    </lineage>
</organism>
<dbReference type="InterPro" id="IPR013083">
    <property type="entry name" value="Znf_RING/FYVE/PHD"/>
</dbReference>
<dbReference type="InterPro" id="IPR000225">
    <property type="entry name" value="Armadillo"/>
</dbReference>
<sequence length="1016" mass="113383">MALELIPIGTILAVLMNQVIKTGQAAKDVVFEKESFKVLSKHLFDIEPVLKELQLNKVNDSPAARKALEFLEADVKKANNLVEKYKNRARFYLLVKCRNIVKEVQDVTRDIGRSLAALSLANTEVLAGISDQVNRLQNEMQRAEFEASQSRLQIVDKLNQGLTEQTLDQGFANDMLKEIARAVGVPVEPSEISKELESFRREKEEAANMKERADFLFLEQVIELLSRADAARDYEEVKKQYFQRLQVIERYDPREEYIQPFKAFICCITRAVMVDPVSLCTGTACERTALEAWFDQGEKTDPETGDSLEDFSYRSNLQLRQSIQEWKELNYCLKIRSCQQKLQSDVDRSVEEALDQMQELMRENSINKDWISIGGLTDIIVAKLGTSHNKDVKRKILITLKNIVEGHARNKDQVVESQGIDCIIPCLGRDSSISKAAVELLYELLQERSGWNASVCRKFSQQCSAILFLVTLLNGSVRDSADKAKEILLKLCDEDEENIIRAAKAGWYKPLIDQIIQGPESSRISMVRALVSMELVEQNIKLLGEEGVIPPLLEMVSGNIESKEVSLSALVKLLDHHGNKKLMAVAGGVPLVLKLMFSSHIRTIIIARCSEVLEKLSSNGDGIKFFVDENETQLELEPIITNLLAFQQNPNSNHNFRRPALRALLGICQSDAGLVKIAVLTASGVSLVLPLLDDSNQEIREVAINLLFLFSQHEPQGVVEYLLKPRRLEALVGFLENDNKKDVQMAAAGLLANLPKSEELLTEKLIELDGPNAIISILRYGTMEAKENALSALFRFTDPTNFESQQIVVQLGAYPLLVNFLKTGSVTAKVNAAALIGNLSTSSPKLTDVSRNVGCWCFRPAHDPVCSAHGGICSVTTSFCMLEANALPELVKLLEEEVNEIAEEAIKTLSTLVWEDSSPHRGATVLHDADAIKPILRVLSWGTESLKEEALALLEKIFKSKEMVDCYGSTARSHLVQLTGRSIHEDGQLQRKATRVLQLIERYSKSSTSLVPGLIM</sequence>
<feature type="repeat" description="ARM" evidence="6">
    <location>
        <begin position="726"/>
        <end position="754"/>
    </location>
</feature>
<dbReference type="Pfam" id="PF00514">
    <property type="entry name" value="Arm"/>
    <property type="match status" value="1"/>
</dbReference>